<evidence type="ECO:0000313" key="2">
    <source>
        <dbReference type="EMBL" id="KAF1847424.1"/>
    </source>
</evidence>
<gene>
    <name evidence="2" type="ORF">K460DRAFT_363498</name>
</gene>
<accession>A0A9P4GL27</accession>
<dbReference type="EMBL" id="ML976615">
    <property type="protein sequence ID" value="KAF1847424.1"/>
    <property type="molecule type" value="Genomic_DNA"/>
</dbReference>
<feature type="compositionally biased region" description="Polar residues" evidence="1">
    <location>
        <begin position="21"/>
        <end position="39"/>
    </location>
</feature>
<feature type="region of interest" description="Disordered" evidence="1">
    <location>
        <begin position="1"/>
        <end position="39"/>
    </location>
</feature>
<dbReference type="RefSeq" id="XP_040789987.1">
    <property type="nucleotide sequence ID" value="XM_040932835.1"/>
</dbReference>
<dbReference type="AlphaFoldDB" id="A0A9P4GL27"/>
<dbReference type="OrthoDB" id="3918328at2759"/>
<name>A0A9P4GL27_9PLEO</name>
<feature type="compositionally biased region" description="Polar residues" evidence="1">
    <location>
        <begin position="102"/>
        <end position="121"/>
    </location>
</feature>
<keyword evidence="3" id="KW-1185">Reference proteome</keyword>
<feature type="region of interest" description="Disordered" evidence="1">
    <location>
        <begin position="102"/>
        <end position="129"/>
    </location>
</feature>
<dbReference type="Proteomes" id="UP000800039">
    <property type="component" value="Unassembled WGS sequence"/>
</dbReference>
<proteinExistence type="predicted"/>
<protein>
    <submittedName>
        <fullName evidence="2">Uncharacterized protein</fullName>
    </submittedName>
</protein>
<organism evidence="2 3">
    <name type="scientific">Cucurbitaria berberidis CBS 394.84</name>
    <dbReference type="NCBI Taxonomy" id="1168544"/>
    <lineage>
        <taxon>Eukaryota</taxon>
        <taxon>Fungi</taxon>
        <taxon>Dikarya</taxon>
        <taxon>Ascomycota</taxon>
        <taxon>Pezizomycotina</taxon>
        <taxon>Dothideomycetes</taxon>
        <taxon>Pleosporomycetidae</taxon>
        <taxon>Pleosporales</taxon>
        <taxon>Pleosporineae</taxon>
        <taxon>Cucurbitariaceae</taxon>
        <taxon>Cucurbitaria</taxon>
    </lineage>
</organism>
<evidence type="ECO:0000313" key="3">
    <source>
        <dbReference type="Proteomes" id="UP000800039"/>
    </source>
</evidence>
<dbReference type="GeneID" id="63850086"/>
<comment type="caution">
    <text evidence="2">The sequence shown here is derived from an EMBL/GenBank/DDBJ whole genome shotgun (WGS) entry which is preliminary data.</text>
</comment>
<evidence type="ECO:0000256" key="1">
    <source>
        <dbReference type="SAM" id="MobiDB-lite"/>
    </source>
</evidence>
<reference evidence="2" key="1">
    <citation type="submission" date="2020-01" db="EMBL/GenBank/DDBJ databases">
        <authorList>
            <consortium name="DOE Joint Genome Institute"/>
            <person name="Haridas S."/>
            <person name="Albert R."/>
            <person name="Binder M."/>
            <person name="Bloem J."/>
            <person name="Labutti K."/>
            <person name="Salamov A."/>
            <person name="Andreopoulos B."/>
            <person name="Baker S.E."/>
            <person name="Barry K."/>
            <person name="Bills G."/>
            <person name="Bluhm B.H."/>
            <person name="Cannon C."/>
            <person name="Castanera R."/>
            <person name="Culley D.E."/>
            <person name="Daum C."/>
            <person name="Ezra D."/>
            <person name="Gonzalez J.B."/>
            <person name="Henrissat B."/>
            <person name="Kuo A."/>
            <person name="Liang C."/>
            <person name="Lipzen A."/>
            <person name="Lutzoni F."/>
            <person name="Magnuson J."/>
            <person name="Mondo S."/>
            <person name="Nolan M."/>
            <person name="Ohm R."/>
            <person name="Pangilinan J."/>
            <person name="Park H.-J."/>
            <person name="Ramirez L."/>
            <person name="Alfaro M."/>
            <person name="Sun H."/>
            <person name="Tritt A."/>
            <person name="Yoshinaga Y."/>
            <person name="Zwiers L.-H."/>
            <person name="Turgeon B.G."/>
            <person name="Goodwin S.B."/>
            <person name="Spatafora J.W."/>
            <person name="Crous P.W."/>
            <person name="Grigoriev I.V."/>
        </authorList>
    </citation>
    <scope>NUCLEOTIDE SEQUENCE</scope>
    <source>
        <strain evidence="2">CBS 394.84</strain>
    </source>
</reference>
<sequence length="250" mass="28066">MQSPEGISYCNPRTINLPHVENQSTTPIHSSQDSNATTASFSKARQAAFASLNCARSITKAEELACPRSQRPPFSRPEPQSYENIRLAFPTTREILVGTEASPETRQLRTPSPASNCNHSVGTCAMPPAISRDSRRKTAWLKSRAQYAHDRKLQRYSTPESCEVLQEPDRNCSNDFGPIRKQSVFVKEEELKCLLEDRAGTPHISELQPDDDINTQLDIEELGMGDVIEVLVVRKEPQNEMIPEICFPRD</sequence>